<evidence type="ECO:0000313" key="2">
    <source>
        <dbReference type="EMBL" id="QAY60096.1"/>
    </source>
</evidence>
<dbReference type="PANTHER" id="PTHR33840">
    <property type="match status" value="1"/>
</dbReference>
<dbReference type="SUPFAM" id="SSF53474">
    <property type="entry name" value="alpha/beta-Hydrolases"/>
    <property type="match status" value="1"/>
</dbReference>
<dbReference type="OrthoDB" id="4378831at2"/>
<evidence type="ECO:0000259" key="1">
    <source>
        <dbReference type="Pfam" id="PF09994"/>
    </source>
</evidence>
<keyword evidence="3" id="KW-1185">Reference proteome</keyword>
<dbReference type="EMBL" id="CP035494">
    <property type="protein sequence ID" value="QAY60096.1"/>
    <property type="molecule type" value="Genomic_DNA"/>
</dbReference>
<gene>
    <name evidence="2" type="ORF">ET475_08905</name>
</gene>
<name>A0A4P6EEA5_9MICO</name>
<reference evidence="2 3" key="1">
    <citation type="submission" date="2019-01" db="EMBL/GenBank/DDBJ databases">
        <title>Genome sequencing of strain DFW100M-13.</title>
        <authorList>
            <person name="Heo J."/>
            <person name="Kim S.-J."/>
            <person name="Kim J.-S."/>
            <person name="Hong S.-B."/>
            <person name="Kwon S.-W."/>
        </authorList>
    </citation>
    <scope>NUCLEOTIDE SEQUENCE [LARGE SCALE GENOMIC DNA]</scope>
    <source>
        <strain evidence="2 3">DFW100M-13</strain>
    </source>
</reference>
<dbReference type="InterPro" id="IPR018712">
    <property type="entry name" value="Tle1-like_cat"/>
</dbReference>
<protein>
    <submittedName>
        <fullName evidence="2">DUF2235 domain-containing protein</fullName>
    </submittedName>
</protein>
<dbReference type="KEGG" id="mprt:ET475_08905"/>
<dbReference type="RefSeq" id="WP_129388800.1">
    <property type="nucleotide sequence ID" value="NZ_CP035494.1"/>
</dbReference>
<evidence type="ECO:0000313" key="3">
    <source>
        <dbReference type="Proteomes" id="UP000293995"/>
    </source>
</evidence>
<dbReference type="Pfam" id="PF09994">
    <property type="entry name" value="T6SS_Tle1-like_cat"/>
    <property type="match status" value="1"/>
</dbReference>
<proteinExistence type="predicted"/>
<dbReference type="AlphaFoldDB" id="A0A4P6EEA5"/>
<dbReference type="Proteomes" id="UP000293995">
    <property type="component" value="Chromosome"/>
</dbReference>
<sequence>MSSPLTPKNIVICLDGTSNELDHHPTNAAKVFMMLDLDDPQTQIAYYDPGVGTLPSATAHGAIGRWMSRVGGLAFGFGMRTKVSRAYGWLVEHYRPGDRIYIFGFSRGAYTARALAALLSRPGLLRSGSEHLIDYAVAQYVKPAGTRKAVARRAREAKAFADALCWGTEGEPISGASGGFAPSVDDDLRVDIHAIPVEYLGLWDTVEAWFAGLGSLDWPDTASLWNVRRIRHAVSIDEARRPFRYLPIQCRAQCEEAWFPGVHCDVGGTFANHELATIALKWVFDGVCDALALRDKQSAEIYARYCRVERAWAASAPSHTNGWAWNLLLPARRHLPDHAVLHASVRERRAADASYLPSLARASAADRWTDEGWWMPHLAAALDASVPDGSAPTAAAALAVLP</sequence>
<dbReference type="PANTHER" id="PTHR33840:SF1">
    <property type="entry name" value="TLE1 PHOSPHOLIPASE DOMAIN-CONTAINING PROTEIN"/>
    <property type="match status" value="1"/>
</dbReference>
<feature type="domain" description="T6SS Phospholipase effector Tle1-like catalytic" evidence="1">
    <location>
        <begin position="8"/>
        <end position="284"/>
    </location>
</feature>
<dbReference type="InterPro" id="IPR029058">
    <property type="entry name" value="AB_hydrolase_fold"/>
</dbReference>
<dbReference type="Gene3D" id="3.40.50.1820">
    <property type="entry name" value="alpha/beta hydrolase"/>
    <property type="match status" value="1"/>
</dbReference>
<organism evidence="2 3">
    <name type="scientific">Microbacterium protaetiae</name>
    <dbReference type="NCBI Taxonomy" id="2509458"/>
    <lineage>
        <taxon>Bacteria</taxon>
        <taxon>Bacillati</taxon>
        <taxon>Actinomycetota</taxon>
        <taxon>Actinomycetes</taxon>
        <taxon>Micrococcales</taxon>
        <taxon>Microbacteriaceae</taxon>
        <taxon>Microbacterium</taxon>
    </lineage>
</organism>
<accession>A0A4P6EEA5</accession>